<dbReference type="RefSeq" id="WP_181474632.1">
    <property type="nucleotide sequence ID" value="NZ_CP056159.1"/>
</dbReference>
<protein>
    <submittedName>
        <fullName evidence="2">Phage tail protein I</fullName>
    </submittedName>
</protein>
<accession>A0A7H9K2Z1</accession>
<dbReference type="AlphaFoldDB" id="A0A7H9K2Z1"/>
<evidence type="ECO:0000259" key="1">
    <source>
        <dbReference type="SMART" id="SM00635"/>
    </source>
</evidence>
<organism evidence="2 3">
    <name type="scientific">Escherichia marmotae</name>
    <dbReference type="NCBI Taxonomy" id="1499973"/>
    <lineage>
        <taxon>Bacteria</taxon>
        <taxon>Pseudomonadati</taxon>
        <taxon>Pseudomonadota</taxon>
        <taxon>Gammaproteobacteria</taxon>
        <taxon>Enterobacterales</taxon>
        <taxon>Enterobacteriaceae</taxon>
        <taxon>Escherichia</taxon>
    </lineage>
</organism>
<dbReference type="InterPro" id="IPR026906">
    <property type="entry name" value="LRR_5"/>
</dbReference>
<sequence>MNDKIRSILPVSASRAERVVDSTAGDMLAEIAVCLIRYVKNPDLCPTELLPWLAWEMSVDTWNEHWTEAEKRAAIKRAAYIHRHRGTKAALNESLADSPFRSQIVEWYEQTPPGEPYTFRLNVEQKDLPVLMSDHQDLKHAVLRAKNLRSWFSIHVYGNCRGNGYGYGYVTATEKLKNKIIPSQILLSPDSVQLAPGETVSIKVTILPLIAEDRTFTVHLADERVADIQVDGDVITLTGRQFGSTTVTVMTVNGVTATLPVSIVSVTRVLIRVDSVSRPLFMVDSRETGFTIDYGDGTDSRDYTISGNHVMTSRTLTPGTELMLTVKNCESITFYKSSTSSNPLLEIIQVCSQRTSMYHFAYGHRALRKIHDGAFDYLTNVNDFGRAFMGCSALDTLPAHLFAACQRVLYFSHLFCDCSSLSAIPDGLFASAGEVVDFRYVFSGCRKLASLPEGLFADAVNATDFSYAFNNCSMLTALPPRLFAGAVSATNFHYVFNGCRALASLPDDLFHGLHQASIFSRAFAQTGLTHLPDNLFAETRGTNFDNVFYSAEKLTQVSRTLFHLPLHDGNVRIILDGAFEFCSGLLTIESGVFDGITTKIRSAKRVFRYCYALKAVPSRLFAGAVNCESFNSAFDSCRALISTGDEVFLGSGIQDAQLIFAYCSNLTTTGERLFADCRFLRSYNNCFSHCSSLSQIGAGMLSGCVSLRTAYYLLTDSGGSNRVTTVPGDLFRGCVSLNNISSLFDSCGQLTSIPDELFADCQTIQHAGGAFSRCVRLQRVPADIVTPSTTASSLASMFRNCEQLEMDINDIFTRNFPPGCNLLTIFTGCKNVTGSKSEFLAKFPSPSDAENAFYGCDRLTD</sequence>
<dbReference type="SMART" id="SM00635">
    <property type="entry name" value="BID_2"/>
    <property type="match status" value="1"/>
</dbReference>
<dbReference type="InterPro" id="IPR032675">
    <property type="entry name" value="LRR_dom_sf"/>
</dbReference>
<dbReference type="SUPFAM" id="SSF49373">
    <property type="entry name" value="Invasin/intimin cell-adhesion fragments"/>
    <property type="match status" value="1"/>
</dbReference>
<dbReference type="InterPro" id="IPR053139">
    <property type="entry name" value="Surface_bspA-like"/>
</dbReference>
<evidence type="ECO:0000313" key="2">
    <source>
        <dbReference type="EMBL" id="QLU99708.1"/>
    </source>
</evidence>
<dbReference type="NCBIfam" id="TIGR01634">
    <property type="entry name" value="tail_P2_I"/>
    <property type="match status" value="1"/>
</dbReference>
<name>A0A7H9K2Z1_9ESCH</name>
<gene>
    <name evidence="2" type="ORF">HV284_00715</name>
</gene>
<dbReference type="Pfam" id="PF02368">
    <property type="entry name" value="Big_2"/>
    <property type="match status" value="1"/>
</dbReference>
<dbReference type="Gene3D" id="2.60.40.1080">
    <property type="match status" value="1"/>
</dbReference>
<dbReference type="EMBL" id="CP056159">
    <property type="protein sequence ID" value="QLU99708.1"/>
    <property type="molecule type" value="Genomic_DNA"/>
</dbReference>
<dbReference type="Gene3D" id="3.80.10.10">
    <property type="entry name" value="Ribonuclease Inhibitor"/>
    <property type="match status" value="2"/>
</dbReference>
<dbReference type="PANTHER" id="PTHR45661:SF3">
    <property type="entry name" value="IG-LIKE DOMAIN-CONTAINING PROTEIN"/>
    <property type="match status" value="1"/>
</dbReference>
<dbReference type="Pfam" id="PF13306">
    <property type="entry name" value="LRR_5"/>
    <property type="match status" value="1"/>
</dbReference>
<dbReference type="Proteomes" id="UP000512115">
    <property type="component" value="Chromosome"/>
</dbReference>
<proteinExistence type="predicted"/>
<evidence type="ECO:0000313" key="3">
    <source>
        <dbReference type="Proteomes" id="UP000512115"/>
    </source>
</evidence>
<dbReference type="Pfam" id="PF09684">
    <property type="entry name" value="Tail_P2_I"/>
    <property type="match status" value="1"/>
</dbReference>
<dbReference type="PANTHER" id="PTHR45661">
    <property type="entry name" value="SURFACE ANTIGEN"/>
    <property type="match status" value="1"/>
</dbReference>
<dbReference type="InterPro" id="IPR008964">
    <property type="entry name" value="Invasin/intimin_cell_adhesion"/>
</dbReference>
<reference evidence="2 3" key="1">
    <citation type="submission" date="2020-06" db="EMBL/GenBank/DDBJ databases">
        <title>REHAB project genomes.</title>
        <authorList>
            <person name="Shaw L.P."/>
        </authorList>
    </citation>
    <scope>NUCLEOTIDE SEQUENCE [LARGE SCALE GENOMIC DNA]</scope>
    <source>
        <strain evidence="2 3">RHBSTW-00814</strain>
    </source>
</reference>
<dbReference type="InterPro" id="IPR003343">
    <property type="entry name" value="Big_2"/>
</dbReference>
<dbReference type="InterPro" id="IPR006521">
    <property type="entry name" value="Tail_protein_I"/>
</dbReference>
<feature type="domain" description="BIG2" evidence="1">
    <location>
        <begin position="181"/>
        <end position="261"/>
    </location>
</feature>